<evidence type="ECO:0000256" key="1">
    <source>
        <dbReference type="ARBA" id="ARBA00008520"/>
    </source>
</evidence>
<organism evidence="5 6">
    <name type="scientific">Candidatus Segetimicrobium genomatis</name>
    <dbReference type="NCBI Taxonomy" id="2569760"/>
    <lineage>
        <taxon>Bacteria</taxon>
        <taxon>Bacillati</taxon>
        <taxon>Candidatus Sysuimicrobiota</taxon>
        <taxon>Candidatus Sysuimicrobiia</taxon>
        <taxon>Candidatus Sysuimicrobiales</taxon>
        <taxon>Candidatus Segetimicrobiaceae</taxon>
        <taxon>Candidatus Segetimicrobium</taxon>
    </lineage>
</organism>
<sequence>MASADQTPLLRERLHKEGGREMLRRFAPAGLILVLLLGSFGVGATATPPRQLNIGVVAGGEIRGLQAIAPTWDKATGVRLNLIVYPYASLYEKMVTAFQANAATFDVVMLDDPWMPKFGAEGWLAPLDAPPFNLKRDPDIFPVVYDLGSWPPPRGPVPPGEAGKPRHIEAITLVGNVVMFMYRRDLIPTAPQTWDEVLANATKLGNPGGQFYGFAIRGAKGNPIISQWYPILTAFGGRVFDDNWNVVFKSDASVNALKFFVGQLKSVAQPGADTTDAADRTRLLATGHAAQATVWPAEASDIVENPQLSKVIGKVGYAPIPAGPPGRHTPMMGNWLLAIPKAAKEKEWAFRFITWATSKEIQKPYAEAGGIPFRKSILNDPALVKRYPFFTAMAGSLDAPPFWRPRTTEWSAVESILGTHVNAALAGTESPEQAIDRAQTEISQHMREAGYIK</sequence>
<keyword evidence="3" id="KW-0732">Signal</keyword>
<gene>
    <name evidence="5" type="ORF">E6H00_02670</name>
</gene>
<proteinExistence type="inferred from homology"/>
<accession>A0A537K9J8</accession>
<dbReference type="Proteomes" id="UP000318509">
    <property type="component" value="Unassembled WGS sequence"/>
</dbReference>
<dbReference type="PANTHER" id="PTHR43649">
    <property type="entry name" value="ARABINOSE-BINDING PROTEIN-RELATED"/>
    <property type="match status" value="1"/>
</dbReference>
<dbReference type="Gene3D" id="3.40.190.10">
    <property type="entry name" value="Periplasmic binding protein-like II"/>
    <property type="match status" value="2"/>
</dbReference>
<reference evidence="5 6" key="1">
    <citation type="journal article" date="2019" name="Nat. Microbiol.">
        <title>Mediterranean grassland soil C-N compound turnover is dependent on rainfall and depth, and is mediated by genomically divergent microorganisms.</title>
        <authorList>
            <person name="Diamond S."/>
            <person name="Andeer P.F."/>
            <person name="Li Z."/>
            <person name="Crits-Christoph A."/>
            <person name="Burstein D."/>
            <person name="Anantharaman K."/>
            <person name="Lane K.R."/>
            <person name="Thomas B.C."/>
            <person name="Pan C."/>
            <person name="Northen T.R."/>
            <person name="Banfield J.F."/>
        </authorList>
    </citation>
    <scope>NUCLEOTIDE SEQUENCE [LARGE SCALE GENOMIC DNA]</scope>
    <source>
        <strain evidence="5">NP_3</strain>
    </source>
</reference>
<comment type="caution">
    <text evidence="5">The sequence shown here is derived from an EMBL/GenBank/DDBJ whole genome shotgun (WGS) entry which is preliminary data.</text>
</comment>
<keyword evidence="2" id="KW-0813">Transport</keyword>
<evidence type="ECO:0000256" key="3">
    <source>
        <dbReference type="ARBA" id="ARBA00022729"/>
    </source>
</evidence>
<dbReference type="Pfam" id="PF01547">
    <property type="entry name" value="SBP_bac_1"/>
    <property type="match status" value="1"/>
</dbReference>
<keyword evidence="4" id="KW-1133">Transmembrane helix</keyword>
<evidence type="ECO:0000313" key="6">
    <source>
        <dbReference type="Proteomes" id="UP000318509"/>
    </source>
</evidence>
<evidence type="ECO:0000313" key="5">
    <source>
        <dbReference type="EMBL" id="TMI92449.1"/>
    </source>
</evidence>
<name>A0A537K9J8_9BACT</name>
<evidence type="ECO:0000256" key="4">
    <source>
        <dbReference type="SAM" id="Phobius"/>
    </source>
</evidence>
<dbReference type="EMBL" id="VBAK01000059">
    <property type="protein sequence ID" value="TMI92449.1"/>
    <property type="molecule type" value="Genomic_DNA"/>
</dbReference>
<dbReference type="InterPro" id="IPR050490">
    <property type="entry name" value="Bact_solute-bd_prot1"/>
</dbReference>
<protein>
    <submittedName>
        <fullName evidence="5">Extracellular solute-binding protein</fullName>
    </submittedName>
</protein>
<comment type="similarity">
    <text evidence="1">Belongs to the bacterial solute-binding protein 1 family.</text>
</comment>
<dbReference type="AlphaFoldDB" id="A0A537K9J8"/>
<keyword evidence="4" id="KW-0472">Membrane</keyword>
<dbReference type="PANTHER" id="PTHR43649:SF34">
    <property type="entry name" value="ABC TRANSPORTER PERIPLASMIC-BINDING PROTEIN YCJN-RELATED"/>
    <property type="match status" value="1"/>
</dbReference>
<dbReference type="SUPFAM" id="SSF53850">
    <property type="entry name" value="Periplasmic binding protein-like II"/>
    <property type="match status" value="1"/>
</dbReference>
<feature type="transmembrane region" description="Helical" evidence="4">
    <location>
        <begin position="26"/>
        <end position="46"/>
    </location>
</feature>
<evidence type="ECO:0000256" key="2">
    <source>
        <dbReference type="ARBA" id="ARBA00022448"/>
    </source>
</evidence>
<keyword evidence="4" id="KW-0812">Transmembrane</keyword>
<dbReference type="InterPro" id="IPR006059">
    <property type="entry name" value="SBP"/>
</dbReference>